<protein>
    <submittedName>
        <fullName evidence="7">Aminotransferase class I/II-fold pyridoxal phosphate-dependent enzyme</fullName>
    </submittedName>
</protein>
<dbReference type="GO" id="GO:0006567">
    <property type="term" value="P:L-threonine catabolic process"/>
    <property type="evidence" value="ECO:0007669"/>
    <property type="project" value="TreeGrafter"/>
</dbReference>
<keyword evidence="3" id="KW-0663">Pyridoxal phosphate</keyword>
<dbReference type="GO" id="GO:0005829">
    <property type="term" value="C:cytosol"/>
    <property type="evidence" value="ECO:0007669"/>
    <property type="project" value="TreeGrafter"/>
</dbReference>
<evidence type="ECO:0000259" key="6">
    <source>
        <dbReference type="Pfam" id="PF01212"/>
    </source>
</evidence>
<dbReference type="FunFam" id="3.40.640.10:FF:000030">
    <property type="entry name" value="Low-specificity L-threonine aldolase"/>
    <property type="match status" value="1"/>
</dbReference>
<reference evidence="7" key="1">
    <citation type="submission" date="2021-04" db="EMBL/GenBank/DDBJ databases">
        <title>Genome based classification of Actinospica acidithermotolerans sp. nov., an actinobacterium isolated from an Indonesian hot spring.</title>
        <authorList>
            <person name="Kusuma A.B."/>
            <person name="Putra K.E."/>
            <person name="Nafisah S."/>
            <person name="Loh J."/>
            <person name="Nouioui I."/>
            <person name="Goodfellow M."/>
        </authorList>
    </citation>
    <scope>NUCLEOTIDE SEQUENCE</scope>
    <source>
        <strain evidence="7">CSCA 57</strain>
    </source>
</reference>
<dbReference type="Gene3D" id="3.90.1150.10">
    <property type="entry name" value="Aspartate Aminotransferase, domain 1"/>
    <property type="match status" value="1"/>
</dbReference>
<dbReference type="AlphaFoldDB" id="A0A941EJV6"/>
<comment type="cofactor">
    <cofactor evidence="1">
        <name>pyridoxal 5'-phosphate</name>
        <dbReference type="ChEBI" id="CHEBI:597326"/>
    </cofactor>
</comment>
<dbReference type="SUPFAM" id="SSF53383">
    <property type="entry name" value="PLP-dependent transferases"/>
    <property type="match status" value="1"/>
</dbReference>
<dbReference type="EMBL" id="JAGSOG010000007">
    <property type="protein sequence ID" value="MBR7832193.1"/>
    <property type="molecule type" value="Genomic_DNA"/>
</dbReference>
<dbReference type="PANTHER" id="PTHR48097:SF9">
    <property type="entry name" value="L-THREONINE ALDOLASE"/>
    <property type="match status" value="1"/>
</dbReference>
<dbReference type="Gene3D" id="3.40.640.10">
    <property type="entry name" value="Type I PLP-dependent aspartate aminotransferase-like (Major domain)"/>
    <property type="match status" value="1"/>
</dbReference>
<organism evidence="7 8">
    <name type="scientific">Actinospica durhamensis</name>
    <dbReference type="NCBI Taxonomy" id="1508375"/>
    <lineage>
        <taxon>Bacteria</taxon>
        <taxon>Bacillati</taxon>
        <taxon>Actinomycetota</taxon>
        <taxon>Actinomycetes</taxon>
        <taxon>Catenulisporales</taxon>
        <taxon>Actinospicaceae</taxon>
        <taxon>Actinospica</taxon>
    </lineage>
</organism>
<evidence type="ECO:0000313" key="7">
    <source>
        <dbReference type="EMBL" id="MBR7832193.1"/>
    </source>
</evidence>
<keyword evidence="7" id="KW-0808">Transferase</keyword>
<name>A0A941EJV6_9ACTN</name>
<proteinExistence type="inferred from homology"/>
<dbReference type="PANTHER" id="PTHR48097">
    <property type="entry name" value="L-THREONINE ALDOLASE-RELATED"/>
    <property type="match status" value="1"/>
</dbReference>
<feature type="domain" description="Aromatic amino acid beta-eliminating lyase/threonine aldolase" evidence="6">
    <location>
        <begin position="11"/>
        <end position="299"/>
    </location>
</feature>
<dbReference type="InterPro" id="IPR015424">
    <property type="entry name" value="PyrdxlP-dep_Trfase"/>
</dbReference>
<evidence type="ECO:0000256" key="1">
    <source>
        <dbReference type="ARBA" id="ARBA00001933"/>
    </source>
</evidence>
<evidence type="ECO:0000256" key="2">
    <source>
        <dbReference type="ARBA" id="ARBA00006966"/>
    </source>
</evidence>
<dbReference type="GO" id="GO:0006545">
    <property type="term" value="P:glycine biosynthetic process"/>
    <property type="evidence" value="ECO:0007669"/>
    <property type="project" value="TreeGrafter"/>
</dbReference>
<dbReference type="GO" id="GO:0008483">
    <property type="term" value="F:transaminase activity"/>
    <property type="evidence" value="ECO:0007669"/>
    <property type="project" value="UniProtKB-KW"/>
</dbReference>
<evidence type="ECO:0000256" key="4">
    <source>
        <dbReference type="ARBA" id="ARBA00023239"/>
    </source>
</evidence>
<dbReference type="InterPro" id="IPR015421">
    <property type="entry name" value="PyrdxlP-dep_Trfase_major"/>
</dbReference>
<dbReference type="RefSeq" id="WP_212526726.1">
    <property type="nucleotide sequence ID" value="NZ_JAGSOG010000007.1"/>
</dbReference>
<gene>
    <name evidence="7" type="ORF">KDL01_02915</name>
</gene>
<dbReference type="InterPro" id="IPR001597">
    <property type="entry name" value="ArAA_b-elim_lyase/Thr_aldolase"/>
</dbReference>
<keyword evidence="4" id="KW-0456">Lyase</keyword>
<accession>A0A941EJV6</accession>
<dbReference type="Proteomes" id="UP000675781">
    <property type="component" value="Unassembled WGS sequence"/>
</dbReference>
<sequence>MTSSHSAPLVDLRSDTVTRPTRAVRAAMLEAEVGDDVYGEDPSVAALEARVLELFGGPGSRLGTALFVPTGVMANHIGLRMTAGPGEEVVCEADAHIVAHEDANLAWHGGIQTRTTLTERGQLSAEQLRRLIRTPGPYVVGTKVVALENTHNRAGGTVYSLEQLREIRALADERGVSVHIDGARLWNAHVATGIPLAEFGQIADTLSVCLSKGLGAPVGSVVLMPADKREEAKVMRHRLGGGWRQAGLLAAAGTYVVDHHIERLAEDHANAALLADRLREQGIRVSAPETNIVMIEVEDTAKTVAGCRERNILISAAGPGVLRAVTHLDVSEKDVLEAAATIADYA</sequence>
<comment type="similarity">
    <text evidence="2">Belongs to the threonine aldolase family.</text>
</comment>
<dbReference type="GO" id="GO:0008732">
    <property type="term" value="F:L-allo-threonine aldolase activity"/>
    <property type="evidence" value="ECO:0007669"/>
    <property type="project" value="TreeGrafter"/>
</dbReference>
<evidence type="ECO:0000256" key="5">
    <source>
        <dbReference type="PIRSR" id="PIRSR017617-1"/>
    </source>
</evidence>
<keyword evidence="7" id="KW-0032">Aminotransferase</keyword>
<dbReference type="Pfam" id="PF01212">
    <property type="entry name" value="Beta_elim_lyase"/>
    <property type="match status" value="1"/>
</dbReference>
<evidence type="ECO:0000313" key="8">
    <source>
        <dbReference type="Proteomes" id="UP000675781"/>
    </source>
</evidence>
<keyword evidence="8" id="KW-1185">Reference proteome</keyword>
<dbReference type="InterPro" id="IPR023603">
    <property type="entry name" value="Low_specificity_L-TA-like"/>
</dbReference>
<dbReference type="InterPro" id="IPR015422">
    <property type="entry name" value="PyrdxlP-dep_Trfase_small"/>
</dbReference>
<dbReference type="PIRSF" id="PIRSF017617">
    <property type="entry name" value="Thr_aldolase"/>
    <property type="match status" value="1"/>
</dbReference>
<dbReference type="NCBIfam" id="NF041359">
    <property type="entry name" value="GntG_guanitoxin"/>
    <property type="match status" value="1"/>
</dbReference>
<comment type="caution">
    <text evidence="7">The sequence shown here is derived from an EMBL/GenBank/DDBJ whole genome shotgun (WGS) entry which is preliminary data.</text>
</comment>
<evidence type="ECO:0000256" key="3">
    <source>
        <dbReference type="ARBA" id="ARBA00022898"/>
    </source>
</evidence>
<feature type="modified residue" description="N6-(pyridoxal phosphate)lysine" evidence="5">
    <location>
        <position position="212"/>
    </location>
</feature>